<dbReference type="InterPro" id="IPR012461">
    <property type="entry name" value="SACK1"/>
</dbReference>
<comment type="similarity">
    <text evidence="2">Belongs to the FAM83 family.</text>
</comment>
<comment type="subcellular location">
    <subcellularLocation>
        <location evidence="1">Cytoplasm</location>
    </subcellularLocation>
</comment>
<protein>
    <recommendedName>
        <fullName evidence="5">Scaffolding anchor of CK1 domain-containing protein</fullName>
    </recommendedName>
</protein>
<feature type="region of interest" description="Disordered" evidence="4">
    <location>
        <begin position="327"/>
        <end position="393"/>
    </location>
</feature>
<dbReference type="InterPro" id="IPR050944">
    <property type="entry name" value="FAM83"/>
</dbReference>
<keyword evidence="7" id="KW-1185">Reference proteome</keyword>
<evidence type="ECO:0000259" key="5">
    <source>
        <dbReference type="Pfam" id="PF07894"/>
    </source>
</evidence>
<dbReference type="PANTHER" id="PTHR16181">
    <property type="entry name" value="PROTEIN FAM83A-RELATED"/>
    <property type="match status" value="1"/>
</dbReference>
<reference evidence="6" key="1">
    <citation type="journal article" date="2023" name="Science">
        <title>Genome structures resolve the early diversification of teleost fishes.</title>
        <authorList>
            <person name="Parey E."/>
            <person name="Louis A."/>
            <person name="Montfort J."/>
            <person name="Bouchez O."/>
            <person name="Roques C."/>
            <person name="Iampietro C."/>
            <person name="Lluch J."/>
            <person name="Castinel A."/>
            <person name="Donnadieu C."/>
            <person name="Desvignes T."/>
            <person name="Floi Bucao C."/>
            <person name="Jouanno E."/>
            <person name="Wen M."/>
            <person name="Mejri S."/>
            <person name="Dirks R."/>
            <person name="Jansen H."/>
            <person name="Henkel C."/>
            <person name="Chen W.J."/>
            <person name="Zahm M."/>
            <person name="Cabau C."/>
            <person name="Klopp C."/>
            <person name="Thompson A.W."/>
            <person name="Robinson-Rechavi M."/>
            <person name="Braasch I."/>
            <person name="Lecointre G."/>
            <person name="Bobe J."/>
            <person name="Postlethwait J.H."/>
            <person name="Berthelot C."/>
            <person name="Roest Crollius H."/>
            <person name="Guiguen Y."/>
        </authorList>
    </citation>
    <scope>NUCLEOTIDE SEQUENCE</scope>
    <source>
        <strain evidence="6">Concon-B</strain>
    </source>
</reference>
<comment type="caution">
    <text evidence="6">The sequence shown here is derived from an EMBL/GenBank/DDBJ whole genome shotgun (WGS) entry which is preliminary data.</text>
</comment>
<dbReference type="FunFam" id="3.30.870.10:FF:000004">
    <property type="entry name" value="protein FAM83H isoform X2"/>
    <property type="match status" value="1"/>
</dbReference>
<evidence type="ECO:0000256" key="3">
    <source>
        <dbReference type="ARBA" id="ARBA00022490"/>
    </source>
</evidence>
<dbReference type="PANTHER" id="PTHR16181:SF29">
    <property type="entry name" value="PROTEIN FAM83A-RELATED"/>
    <property type="match status" value="1"/>
</dbReference>
<evidence type="ECO:0000256" key="2">
    <source>
        <dbReference type="ARBA" id="ARBA00006937"/>
    </source>
</evidence>
<evidence type="ECO:0000256" key="4">
    <source>
        <dbReference type="SAM" id="MobiDB-lite"/>
    </source>
</evidence>
<organism evidence="6 7">
    <name type="scientific">Conger conger</name>
    <name type="common">Conger eel</name>
    <name type="synonym">Muraena conger</name>
    <dbReference type="NCBI Taxonomy" id="82655"/>
    <lineage>
        <taxon>Eukaryota</taxon>
        <taxon>Metazoa</taxon>
        <taxon>Chordata</taxon>
        <taxon>Craniata</taxon>
        <taxon>Vertebrata</taxon>
        <taxon>Euteleostomi</taxon>
        <taxon>Actinopterygii</taxon>
        <taxon>Neopterygii</taxon>
        <taxon>Teleostei</taxon>
        <taxon>Anguilliformes</taxon>
        <taxon>Congridae</taxon>
        <taxon>Conger</taxon>
    </lineage>
</organism>
<feature type="compositionally biased region" description="Basic and acidic residues" evidence="4">
    <location>
        <begin position="538"/>
        <end position="554"/>
    </location>
</feature>
<keyword evidence="3" id="KW-0963">Cytoplasm</keyword>
<dbReference type="SUPFAM" id="SSF56024">
    <property type="entry name" value="Phospholipase D/nuclease"/>
    <property type="match status" value="1"/>
</dbReference>
<dbReference type="GO" id="GO:0005737">
    <property type="term" value="C:cytoplasm"/>
    <property type="evidence" value="ECO:0007669"/>
    <property type="project" value="UniProtKB-SubCell"/>
</dbReference>
<dbReference type="OrthoDB" id="9944987at2759"/>
<dbReference type="EMBL" id="JAFJMO010000013">
    <property type="protein sequence ID" value="KAJ8259186.1"/>
    <property type="molecule type" value="Genomic_DNA"/>
</dbReference>
<proteinExistence type="inferred from homology"/>
<feature type="region of interest" description="Disordered" evidence="4">
    <location>
        <begin position="497"/>
        <end position="554"/>
    </location>
</feature>
<dbReference type="Gene3D" id="3.30.870.10">
    <property type="entry name" value="Endonuclease Chain A"/>
    <property type="match status" value="1"/>
</dbReference>
<name>A0A9Q1D5Q3_CONCO</name>
<evidence type="ECO:0000313" key="6">
    <source>
        <dbReference type="EMBL" id="KAJ8259186.1"/>
    </source>
</evidence>
<gene>
    <name evidence="6" type="ORF">COCON_G00181980</name>
</gene>
<dbReference type="GO" id="GO:0007165">
    <property type="term" value="P:signal transduction"/>
    <property type="evidence" value="ECO:0007669"/>
    <property type="project" value="TreeGrafter"/>
</dbReference>
<dbReference type="Proteomes" id="UP001152803">
    <property type="component" value="Unassembled WGS sequence"/>
</dbReference>
<accession>A0A9Q1D5Q3</accession>
<feature type="compositionally biased region" description="Basic and acidic residues" evidence="4">
    <location>
        <begin position="328"/>
        <end position="344"/>
    </location>
</feature>
<sequence>MISSDLRPTTQRKTLGKLATRLEEVKNPWRQVSTLELSHNEAARLATDALLESGEKEYRRVLTDERELNFLSPLEIRYITEYSTKNISDSSSANGSEREFGEADAVSELTSGTYFPSMSDEDAPILELGWPELPVRYGPSETQIYFQRDKSHNIKDLIRSLINKAKKVIAIVMDLFTDVDLLCDLMEASNKRKVPVYILLESTNLNYFKDMCTGLDIRNSHLNNMRIRSVCGETYCTKSGKKFTGQVQEKFMIIDCEEVIAGSYSFAWLSGQVHSNMLLHFSGRITESFDREFRCLYADSQIIDYFHNPDEEGLPCYPVYPPMFPHGRPRDFQERVSSREKLGSDHSSSQSSSSMSSVKRAPGMPATVYQVTHDTKDTGSPYLSQERRGGQSPDTLIQGLERRLVQNQPHTARGFSNANGHSASAEWGSPSGGQTGVERKVQGLNLYEHKQNYYHGGMPKTTAAMDAKTTGTPKHKGAATPILNKISDFFLPTYKERDMRRSPPQSTAFGGPDLTQAEPESHQPLPPPPPLSPGPDSPTERMHRQDAKRMTLGHSKLDLVNHYNKMKTKHIYSRFELKNNN</sequence>
<evidence type="ECO:0000313" key="7">
    <source>
        <dbReference type="Proteomes" id="UP001152803"/>
    </source>
</evidence>
<feature type="compositionally biased region" description="Low complexity" evidence="4">
    <location>
        <begin position="345"/>
        <end position="357"/>
    </location>
</feature>
<evidence type="ECO:0000256" key="1">
    <source>
        <dbReference type="ARBA" id="ARBA00004496"/>
    </source>
</evidence>
<dbReference type="Pfam" id="PF07894">
    <property type="entry name" value="SACK1"/>
    <property type="match status" value="1"/>
</dbReference>
<feature type="region of interest" description="Disordered" evidence="4">
    <location>
        <begin position="414"/>
        <end position="435"/>
    </location>
</feature>
<dbReference type="GO" id="GO:0019901">
    <property type="term" value="F:protein kinase binding"/>
    <property type="evidence" value="ECO:0007669"/>
    <property type="project" value="TreeGrafter"/>
</dbReference>
<feature type="compositionally biased region" description="Pro residues" evidence="4">
    <location>
        <begin position="524"/>
        <end position="536"/>
    </location>
</feature>
<feature type="domain" description="Scaffolding anchor of CK1" evidence="5">
    <location>
        <begin position="28"/>
        <end position="301"/>
    </location>
</feature>
<dbReference type="AlphaFoldDB" id="A0A9Q1D5Q3"/>